<proteinExistence type="predicted"/>
<dbReference type="InterPro" id="IPR008972">
    <property type="entry name" value="Cupredoxin"/>
</dbReference>
<keyword evidence="3" id="KW-1133">Transmembrane helix</keyword>
<dbReference type="RefSeq" id="WP_227775616.1">
    <property type="nucleotide sequence ID" value="NZ_BAABKX010000001.1"/>
</dbReference>
<protein>
    <recommendedName>
        <fullName evidence="4">Blue (type 1) copper domain-containing protein</fullName>
    </recommendedName>
</protein>
<keyword evidence="1" id="KW-0479">Metal-binding</keyword>
<reference evidence="5 6" key="1">
    <citation type="journal article" date="2019" name="Int. J. Syst. Evol. Microbiol.">
        <title>The Global Catalogue of Microorganisms (GCM) 10K type strain sequencing project: providing services to taxonomists for standard genome sequencing and annotation.</title>
        <authorList>
            <consortium name="The Broad Institute Genomics Platform"/>
            <consortium name="The Broad Institute Genome Sequencing Center for Infectious Disease"/>
            <person name="Wu L."/>
            <person name="Ma J."/>
        </authorList>
    </citation>
    <scope>NUCLEOTIDE SEQUENCE [LARGE SCALE GENOMIC DNA]</scope>
    <source>
        <strain evidence="5 6">JCM 17504</strain>
    </source>
</reference>
<keyword evidence="3" id="KW-0472">Membrane</keyword>
<dbReference type="GO" id="GO:0009055">
    <property type="term" value="F:electron transfer activity"/>
    <property type="evidence" value="ECO:0007669"/>
    <property type="project" value="InterPro"/>
</dbReference>
<keyword evidence="3" id="KW-0812">Transmembrane</keyword>
<dbReference type="Proteomes" id="UP001501729">
    <property type="component" value="Unassembled WGS sequence"/>
</dbReference>
<dbReference type="EMBL" id="BAABKX010000001">
    <property type="protein sequence ID" value="GAA5043492.1"/>
    <property type="molecule type" value="Genomic_DNA"/>
</dbReference>
<dbReference type="GeneID" id="68611377"/>
<keyword evidence="2" id="KW-0186">Copper</keyword>
<gene>
    <name evidence="5" type="ORF">GCM10025751_08260</name>
</gene>
<keyword evidence="6" id="KW-1185">Reference proteome</keyword>
<dbReference type="InterPro" id="IPR000923">
    <property type="entry name" value="BlueCu_1"/>
</dbReference>
<dbReference type="SUPFAM" id="SSF49503">
    <property type="entry name" value="Cupredoxins"/>
    <property type="match status" value="1"/>
</dbReference>
<sequence>MSQRQSGNLTRRAFCTTLTVGSVSGMSSSTTAQAETFRLGGEVAAWRGRAPQSIAEQDNPTLQVEAGQQYRVVWENVDGQPHNFVILDANDNTLSKTEIIQEQGATQTVTFTATPEMAQYICEVHPTTMVGEIQISGGADGGEMGEDGGVGLRISPITYLFAAAVVLAVISPILFALLLFVIGTGDRTRRVR</sequence>
<organism evidence="5 6">
    <name type="scientific">Haladaptatus pallidirubidus</name>
    <dbReference type="NCBI Taxonomy" id="1008152"/>
    <lineage>
        <taxon>Archaea</taxon>
        <taxon>Methanobacteriati</taxon>
        <taxon>Methanobacteriota</taxon>
        <taxon>Stenosarchaea group</taxon>
        <taxon>Halobacteria</taxon>
        <taxon>Halobacteriales</taxon>
        <taxon>Haladaptataceae</taxon>
        <taxon>Haladaptatus</taxon>
    </lineage>
</organism>
<feature type="domain" description="Blue (type 1) copper" evidence="4">
    <location>
        <begin position="60"/>
        <end position="135"/>
    </location>
</feature>
<comment type="caution">
    <text evidence="5">The sequence shown here is derived from an EMBL/GenBank/DDBJ whole genome shotgun (WGS) entry which is preliminary data.</text>
</comment>
<evidence type="ECO:0000259" key="4">
    <source>
        <dbReference type="Pfam" id="PF00127"/>
    </source>
</evidence>
<dbReference type="AlphaFoldDB" id="A0AAV3UDB6"/>
<accession>A0AAV3UDB6</accession>
<evidence type="ECO:0000256" key="2">
    <source>
        <dbReference type="ARBA" id="ARBA00023008"/>
    </source>
</evidence>
<dbReference type="GO" id="GO:0005507">
    <property type="term" value="F:copper ion binding"/>
    <property type="evidence" value="ECO:0007669"/>
    <property type="project" value="InterPro"/>
</dbReference>
<feature type="transmembrane region" description="Helical" evidence="3">
    <location>
        <begin position="157"/>
        <end position="182"/>
    </location>
</feature>
<evidence type="ECO:0000313" key="6">
    <source>
        <dbReference type="Proteomes" id="UP001501729"/>
    </source>
</evidence>
<evidence type="ECO:0000313" key="5">
    <source>
        <dbReference type="EMBL" id="GAA5043492.1"/>
    </source>
</evidence>
<dbReference type="PROSITE" id="PS51318">
    <property type="entry name" value="TAT"/>
    <property type="match status" value="1"/>
</dbReference>
<dbReference type="InterPro" id="IPR006311">
    <property type="entry name" value="TAT_signal"/>
</dbReference>
<dbReference type="Pfam" id="PF00127">
    <property type="entry name" value="Copper-bind"/>
    <property type="match status" value="1"/>
</dbReference>
<dbReference type="Gene3D" id="2.60.40.420">
    <property type="entry name" value="Cupredoxins - blue copper proteins"/>
    <property type="match status" value="1"/>
</dbReference>
<evidence type="ECO:0000256" key="3">
    <source>
        <dbReference type="SAM" id="Phobius"/>
    </source>
</evidence>
<evidence type="ECO:0000256" key="1">
    <source>
        <dbReference type="ARBA" id="ARBA00022723"/>
    </source>
</evidence>
<name>A0AAV3UDB6_9EURY</name>